<reference evidence="3" key="1">
    <citation type="submission" date="2023-08" db="EMBL/GenBank/DDBJ databases">
        <authorList>
            <person name="Chen Y."/>
            <person name="Shah S."/>
            <person name="Dougan E. K."/>
            <person name="Thang M."/>
            <person name="Chan C."/>
        </authorList>
    </citation>
    <scope>NUCLEOTIDE SEQUENCE</scope>
</reference>
<evidence type="ECO:0000256" key="2">
    <source>
        <dbReference type="SAM" id="Phobius"/>
    </source>
</evidence>
<feature type="region of interest" description="Disordered" evidence="1">
    <location>
        <begin position="88"/>
        <end position="107"/>
    </location>
</feature>
<evidence type="ECO:0000313" key="4">
    <source>
        <dbReference type="Proteomes" id="UP001178507"/>
    </source>
</evidence>
<feature type="transmembrane region" description="Helical" evidence="2">
    <location>
        <begin position="165"/>
        <end position="187"/>
    </location>
</feature>
<feature type="transmembrane region" description="Helical" evidence="2">
    <location>
        <begin position="978"/>
        <end position="998"/>
    </location>
</feature>
<dbReference type="Proteomes" id="UP001178507">
    <property type="component" value="Unassembled WGS sequence"/>
</dbReference>
<keyword evidence="2" id="KW-0812">Transmembrane</keyword>
<dbReference type="InterPro" id="IPR023213">
    <property type="entry name" value="CAT-like_dom_sf"/>
</dbReference>
<evidence type="ECO:0000256" key="1">
    <source>
        <dbReference type="SAM" id="MobiDB-lite"/>
    </source>
</evidence>
<gene>
    <name evidence="3" type="ORF">EVOR1521_LOCUS17078</name>
</gene>
<feature type="transmembrane region" description="Helical" evidence="2">
    <location>
        <begin position="908"/>
        <end position="924"/>
    </location>
</feature>
<evidence type="ECO:0000313" key="3">
    <source>
        <dbReference type="EMBL" id="CAJ1391816.1"/>
    </source>
</evidence>
<accession>A0AA36IQU9</accession>
<dbReference type="AlphaFoldDB" id="A0AA36IQU9"/>
<comment type="caution">
    <text evidence="3">The sequence shown here is derived from an EMBL/GenBank/DDBJ whole genome shotgun (WGS) entry which is preliminary data.</text>
</comment>
<dbReference type="EMBL" id="CAUJNA010002224">
    <property type="protein sequence ID" value="CAJ1391816.1"/>
    <property type="molecule type" value="Genomic_DNA"/>
</dbReference>
<feature type="transmembrane region" description="Helical" evidence="2">
    <location>
        <begin position="945"/>
        <end position="966"/>
    </location>
</feature>
<organism evidence="3 4">
    <name type="scientific">Effrenium voratum</name>
    <dbReference type="NCBI Taxonomy" id="2562239"/>
    <lineage>
        <taxon>Eukaryota</taxon>
        <taxon>Sar</taxon>
        <taxon>Alveolata</taxon>
        <taxon>Dinophyceae</taxon>
        <taxon>Suessiales</taxon>
        <taxon>Symbiodiniaceae</taxon>
        <taxon>Effrenium</taxon>
    </lineage>
</organism>
<proteinExistence type="predicted"/>
<dbReference type="Gene3D" id="3.30.559.10">
    <property type="entry name" value="Chloramphenicol acetyltransferase-like domain"/>
    <property type="match status" value="1"/>
</dbReference>
<sequence length="1077" mass="120072">MALASPRSVRGLVPCVRPARLRPRLTRSGLCLAAGRWLPLLPTEVGPILMLPSITTVTFYEGEPPVQLLRSMTQDLVEANPWLSGQLRRERRRASQSRKQPSKEGARWRRVSGMVGLSVEPEEAHFVQTRREGLHPKTPLMKMRSMLQDVIVPAGIRCVDKQEPLFLVAVVTLAVGFALVVSMSHVLGDGFTFYRLYGALDQRPADVGGKQYVAGEGPARARLNPARNFDFPAAMTQALGVRKASWPASRAARLGSLLDAALRPRHRWRAWRVDGEWLAQRKRDSAAAASKFGVDFVSSNDVLTSWFLTQGRFDYGIMAVNFRDRLCGLNRTNAGNYKGAVGFWPEEFVNPAHIRHALLNPPYFRGQRPDVPGLLRSLRGRVGVATNWASNCKELHLQNCKQLLHLPVLAGDVQVNGAMIIFQPKPGELGLLLGERTLFPREPEGPTDMIRAASEADSSVPSVAVISQGPGEESQEKGETEDDIATVHDPVFAQMMNMALEETLDPGIRKAVSLLVCLERFGVHWQGLDTSSTEDKAEIVSEIDDFISHDWATRGLVKYLTLCALYNGRAAVIAAVVAAVFGGVLQIFLESSRFLPGFYVLVGRVRYDVESAGCLGVLLGMSTYLFMLFFWQRLRHLVMSPRMVFMDRLCISQSNPEKKKKGIMGLAGFLKLSGRLVVLWSPRYFTRLWCVYEIATWMHLKKPLSQIIIAPVAQGSFGSLVLCGVWLVTVLMTLAATIESWELYALILGFAITCIMAGPLHVVRHLVRDLRQMPIQIKNFTFLESQCFCCSENHLSDGRPIPCDRDIISDKLEAWFGPSSSGVIRQDMAKELYVALSKSNTRMTAGESAQDLFNRYVQEVFGHYLLRKVGGSQVKYSLAMAATLPACFYICDRFHLLSTLPVGPGLRLTFFYASVVFAFFPVLVRSSSGIAHLADYLFGIRERKLLDFLVTLVALLALAATTFSWLFVMDYTLFHEEVAYQVLAEIATVSLTVFLYRTELVCCHKRKRLSRLARRSTAKRFPSRQPSDPIEDSRVLAKLSKCSSWQQSTLSERPPQIRLGGKTLPDLSNVLPNTVAD</sequence>
<keyword evidence="2" id="KW-0472">Membrane</keyword>
<name>A0AA36IQU9_9DINO</name>
<keyword evidence="4" id="KW-1185">Reference proteome</keyword>
<feature type="transmembrane region" description="Helical" evidence="2">
    <location>
        <begin position="743"/>
        <end position="763"/>
    </location>
</feature>
<feature type="transmembrane region" description="Helical" evidence="2">
    <location>
        <begin position="707"/>
        <end position="731"/>
    </location>
</feature>
<feature type="transmembrane region" description="Helical" evidence="2">
    <location>
        <begin position="609"/>
        <end position="631"/>
    </location>
</feature>
<protein>
    <submittedName>
        <fullName evidence="3">Uncharacterized protein</fullName>
    </submittedName>
</protein>
<feature type="transmembrane region" description="Helical" evidence="2">
    <location>
        <begin position="570"/>
        <end position="589"/>
    </location>
</feature>
<keyword evidence="2" id="KW-1133">Transmembrane helix</keyword>